<dbReference type="NCBIfam" id="TIGR00350">
    <property type="entry name" value="lytR_cpsA_psr"/>
    <property type="match status" value="1"/>
</dbReference>
<dbReference type="InterPro" id="IPR004474">
    <property type="entry name" value="LytR_CpsA_psr"/>
</dbReference>
<name>A0A226C132_9FIRM</name>
<dbReference type="InterPro" id="IPR050922">
    <property type="entry name" value="LytR/CpsA/Psr_CW_biosynth"/>
</dbReference>
<evidence type="ECO:0000313" key="3">
    <source>
        <dbReference type="EMBL" id="OWZ84963.1"/>
    </source>
</evidence>
<dbReference type="Pfam" id="PF03816">
    <property type="entry name" value="LytR_cpsA_psr"/>
    <property type="match status" value="1"/>
</dbReference>
<accession>A0A226C132</accession>
<reference evidence="3 4" key="1">
    <citation type="submission" date="2017-06" db="EMBL/GenBank/DDBJ databases">
        <title>Draft Genome Sequence of Natranaerobius trueperi halophilic, alkalithermophilic bacteria from soda lakes.</title>
        <authorList>
            <person name="Zhao B."/>
        </authorList>
    </citation>
    <scope>NUCLEOTIDE SEQUENCE [LARGE SCALE GENOMIC DNA]</scope>
    <source>
        <strain evidence="3 4">DSM 18760</strain>
    </source>
</reference>
<organism evidence="3 4">
    <name type="scientific">Natranaerobius trueperi</name>
    <dbReference type="NCBI Taxonomy" id="759412"/>
    <lineage>
        <taxon>Bacteria</taxon>
        <taxon>Bacillati</taxon>
        <taxon>Bacillota</taxon>
        <taxon>Clostridia</taxon>
        <taxon>Natranaerobiales</taxon>
        <taxon>Natranaerobiaceae</taxon>
        <taxon>Natranaerobius</taxon>
    </lineage>
</organism>
<dbReference type="OrthoDB" id="305468at2"/>
<comment type="caution">
    <text evidence="3">The sequence shown here is derived from an EMBL/GenBank/DDBJ whole genome shotgun (WGS) entry which is preliminary data.</text>
</comment>
<dbReference type="PANTHER" id="PTHR33392:SF6">
    <property type="entry name" value="POLYISOPRENYL-TEICHOIC ACID--PEPTIDOGLYCAN TEICHOIC ACID TRANSFERASE TAGU"/>
    <property type="match status" value="1"/>
</dbReference>
<dbReference type="Gene3D" id="3.40.630.190">
    <property type="entry name" value="LCP protein"/>
    <property type="match status" value="1"/>
</dbReference>
<feature type="domain" description="Cell envelope-related transcriptional attenuator" evidence="2">
    <location>
        <begin position="77"/>
        <end position="223"/>
    </location>
</feature>
<keyword evidence="4" id="KW-1185">Reference proteome</keyword>
<comment type="similarity">
    <text evidence="1">Belongs to the LytR/CpsA/Psr (LCP) family.</text>
</comment>
<dbReference type="AlphaFoldDB" id="A0A226C132"/>
<evidence type="ECO:0000256" key="1">
    <source>
        <dbReference type="ARBA" id="ARBA00006068"/>
    </source>
</evidence>
<sequence>MSTKIKRSGIVVLICLLLFTGYLGYRVADLYFSVNTSLENSNPAGDREQPQPDPKEGEEDILNVLLVGVDTKDSSGRTDTIMLARYNKDTKDVGLISIPRDTKVKLPSRGEEKINHAHAYGGTSYLIETVEDFLDIPIHNYVRVNMIGFKNSIDILGGIKLNVERDMYWSSYGGEDVINIKAGEQVLNGKEALQYVRYRGGPEGDIGRARRQQKLLQATIDELLQFSSVTKINDLMNEVSENVSTDFELTELMNYGRNFYQIDWDNMDPKILPGESEQIGGIWYYLADEDELEEAINQLIED</sequence>
<dbReference type="EMBL" id="NIQC01000001">
    <property type="protein sequence ID" value="OWZ84963.1"/>
    <property type="molecule type" value="Genomic_DNA"/>
</dbReference>
<evidence type="ECO:0000313" key="4">
    <source>
        <dbReference type="Proteomes" id="UP000214588"/>
    </source>
</evidence>
<evidence type="ECO:0000259" key="2">
    <source>
        <dbReference type="Pfam" id="PF03816"/>
    </source>
</evidence>
<dbReference type="PANTHER" id="PTHR33392">
    <property type="entry name" value="POLYISOPRENYL-TEICHOIC ACID--PEPTIDOGLYCAN TEICHOIC ACID TRANSFERASE TAGU"/>
    <property type="match status" value="1"/>
</dbReference>
<gene>
    <name evidence="3" type="ORF">CDO51_00730</name>
</gene>
<proteinExistence type="inferred from homology"/>
<protein>
    <recommendedName>
        <fullName evidence="2">Cell envelope-related transcriptional attenuator domain-containing protein</fullName>
    </recommendedName>
</protein>
<dbReference type="Proteomes" id="UP000214588">
    <property type="component" value="Unassembled WGS sequence"/>
</dbReference>
<dbReference type="RefSeq" id="WP_089022387.1">
    <property type="nucleotide sequence ID" value="NZ_NIQC01000001.1"/>
</dbReference>